<gene>
    <name evidence="11" type="ORF">H312_01249</name>
</gene>
<evidence type="ECO:0000256" key="7">
    <source>
        <dbReference type="ARBA" id="ARBA00022898"/>
    </source>
</evidence>
<dbReference type="EC" id="2.1.2.1" evidence="9"/>
<comment type="pathway">
    <text evidence="3 9">One-carbon metabolism; tetrahydrofolate interconversion.</text>
</comment>
<dbReference type="AlphaFoldDB" id="A0A059F249"/>
<dbReference type="Gene3D" id="3.90.1150.10">
    <property type="entry name" value="Aspartate Aminotransferase, domain 1"/>
    <property type="match status" value="1"/>
</dbReference>
<dbReference type="GO" id="GO:0019264">
    <property type="term" value="P:glycine biosynthetic process from serine"/>
    <property type="evidence" value="ECO:0007669"/>
    <property type="project" value="InterPro"/>
</dbReference>
<evidence type="ECO:0000256" key="1">
    <source>
        <dbReference type="ARBA" id="ARBA00001528"/>
    </source>
</evidence>
<dbReference type="InterPro" id="IPR019798">
    <property type="entry name" value="Ser_HO-MeTrfase_PLP_BS"/>
</dbReference>
<dbReference type="VEuPathDB" id="MicrosporidiaDB:H312_01249"/>
<evidence type="ECO:0000256" key="5">
    <source>
        <dbReference type="ARBA" id="ARBA00022563"/>
    </source>
</evidence>
<feature type="modified residue" description="N6-(pyridoxal phosphate)lysine" evidence="8">
    <location>
        <position position="238"/>
    </location>
</feature>
<dbReference type="SUPFAM" id="SSF53383">
    <property type="entry name" value="PLP-dependent transferases"/>
    <property type="match status" value="1"/>
</dbReference>
<dbReference type="GO" id="GO:0004372">
    <property type="term" value="F:glycine hydroxymethyltransferase activity"/>
    <property type="evidence" value="ECO:0007669"/>
    <property type="project" value="UniProtKB-EC"/>
</dbReference>
<dbReference type="InterPro" id="IPR039429">
    <property type="entry name" value="SHMT-like_dom"/>
</dbReference>
<dbReference type="PIRSF" id="PIRSF000412">
    <property type="entry name" value="SHMT"/>
    <property type="match status" value="1"/>
</dbReference>
<evidence type="ECO:0000313" key="11">
    <source>
        <dbReference type="EMBL" id="KCZ81368.1"/>
    </source>
</evidence>
<protein>
    <recommendedName>
        <fullName evidence="9">Serine hydroxymethyltransferase</fullName>
        <ecNumber evidence="9">2.1.2.1</ecNumber>
    </recommendedName>
</protein>
<evidence type="ECO:0000256" key="2">
    <source>
        <dbReference type="ARBA" id="ARBA00001933"/>
    </source>
</evidence>
<reference evidence="12" key="1">
    <citation type="submission" date="2013-02" db="EMBL/GenBank/DDBJ databases">
        <authorList>
            <consortium name="The Broad Institute Genome Sequencing Platform"/>
            <person name="Cuomo C."/>
            <person name="Becnel J."/>
            <person name="Sanscrainte N."/>
            <person name="Walker B."/>
            <person name="Young S.K."/>
            <person name="Zeng Q."/>
            <person name="Gargeya S."/>
            <person name="Fitzgerald M."/>
            <person name="Haas B."/>
            <person name="Abouelleil A."/>
            <person name="Alvarado L."/>
            <person name="Arachchi H.M."/>
            <person name="Berlin A.M."/>
            <person name="Chapman S.B."/>
            <person name="Dewar J."/>
            <person name="Goldberg J."/>
            <person name="Griggs A."/>
            <person name="Gujja S."/>
            <person name="Hansen M."/>
            <person name="Howarth C."/>
            <person name="Imamovic A."/>
            <person name="Larimer J."/>
            <person name="McCowan C."/>
            <person name="Murphy C."/>
            <person name="Neiman D."/>
            <person name="Pearson M."/>
            <person name="Priest M."/>
            <person name="Roberts A."/>
            <person name="Saif S."/>
            <person name="Shea T."/>
            <person name="Sisk P."/>
            <person name="Sykes S."/>
            <person name="Wortman J."/>
            <person name="Nusbaum C."/>
            <person name="Birren B."/>
        </authorList>
    </citation>
    <scope>NUCLEOTIDE SEQUENCE [LARGE SCALE GENOMIC DNA]</scope>
    <source>
        <strain evidence="12">PRA339</strain>
    </source>
</reference>
<sequence>MDKLLFSELKNIDTEVYKIIKDEEERQLNCIDLIASENLAPISVQQAKASILCNKYSEGYPGKRYYGGNENVDKIELLCMKRALEAFGLDSSEWGVNVQVLSGTPANFAVYTALVGPGNKIMGMDLPSGGHLSHGFQSKKSKVSATSLFFESKPYKLTGDSIDYDYVKNEVKDFKPKMLICGASAYSRDFDYKRFKEAADQVNALLLADVAHISGLIAAKQMNSPFEYCDLVTTTTHKSMRGPRGALIFYKKKKIVNNEEIDIESLINRAVFPGLSGGPHNDTIAAITVALGMLKSEEFKEYAKKIIFNAKLMADYFIKKGLYLVTNGTDNHTILIDLANMNISGLKVQTICDYVNITINMNSVPSNPNCLNPSGIRLGTCSITSRNFSEEDVLKVAEILYDSISIARSIDDECKSILKDDSLKNFINLMSKNEKLNNLKDHVTGIARKYPIPVFKF</sequence>
<keyword evidence="6 9" id="KW-0808">Transferase</keyword>
<keyword evidence="12" id="KW-1185">Reference proteome</keyword>
<comment type="cofactor">
    <cofactor evidence="2 8 9">
        <name>pyridoxal 5'-phosphate</name>
        <dbReference type="ChEBI" id="CHEBI:597326"/>
    </cofactor>
</comment>
<evidence type="ECO:0000256" key="8">
    <source>
        <dbReference type="PIRSR" id="PIRSR000412-50"/>
    </source>
</evidence>
<keyword evidence="7 8" id="KW-0663">Pyridoxal phosphate</keyword>
<dbReference type="HOGENOM" id="CLU_022477_0_2_1"/>
<dbReference type="NCBIfam" id="NF000586">
    <property type="entry name" value="PRK00011.1"/>
    <property type="match status" value="1"/>
</dbReference>
<dbReference type="GO" id="GO:0030170">
    <property type="term" value="F:pyridoxal phosphate binding"/>
    <property type="evidence" value="ECO:0007669"/>
    <property type="project" value="InterPro"/>
</dbReference>
<evidence type="ECO:0000256" key="6">
    <source>
        <dbReference type="ARBA" id="ARBA00022679"/>
    </source>
</evidence>
<dbReference type="CDD" id="cd00378">
    <property type="entry name" value="SHMT"/>
    <property type="match status" value="1"/>
</dbReference>
<dbReference type="PANTHER" id="PTHR11680">
    <property type="entry name" value="SERINE HYDROXYMETHYLTRANSFERASE"/>
    <property type="match status" value="1"/>
</dbReference>
<dbReference type="InterPro" id="IPR015422">
    <property type="entry name" value="PyrdxlP-dep_Trfase_small"/>
</dbReference>
<dbReference type="Proteomes" id="UP000030655">
    <property type="component" value="Unassembled WGS sequence"/>
</dbReference>
<evidence type="ECO:0000256" key="4">
    <source>
        <dbReference type="ARBA" id="ARBA00006376"/>
    </source>
</evidence>
<evidence type="ECO:0000256" key="9">
    <source>
        <dbReference type="RuleBase" id="RU000585"/>
    </source>
</evidence>
<feature type="domain" description="Serine hydroxymethyltransferase-like" evidence="10">
    <location>
        <begin position="9"/>
        <end position="399"/>
    </location>
</feature>
<dbReference type="Pfam" id="PF00464">
    <property type="entry name" value="SHMT"/>
    <property type="match status" value="1"/>
</dbReference>
<comment type="function">
    <text evidence="9">Interconversion of serine and glycine.</text>
</comment>
<dbReference type="InterPro" id="IPR015424">
    <property type="entry name" value="PyrdxlP-dep_Trfase"/>
</dbReference>
<keyword evidence="5 9" id="KW-0554">One-carbon metabolism</keyword>
<dbReference type="STRING" id="1288291.A0A059F249"/>
<evidence type="ECO:0000313" key="12">
    <source>
        <dbReference type="Proteomes" id="UP000030655"/>
    </source>
</evidence>
<dbReference type="PANTHER" id="PTHR11680:SF35">
    <property type="entry name" value="SERINE HYDROXYMETHYLTRANSFERASE 1"/>
    <property type="match status" value="1"/>
</dbReference>
<accession>A0A059F249</accession>
<dbReference type="EMBL" id="KK365144">
    <property type="protein sequence ID" value="KCZ81368.1"/>
    <property type="molecule type" value="Genomic_DNA"/>
</dbReference>
<evidence type="ECO:0000259" key="10">
    <source>
        <dbReference type="Pfam" id="PF00464"/>
    </source>
</evidence>
<organism evidence="11 12">
    <name type="scientific">Anncaliia algerae PRA339</name>
    <dbReference type="NCBI Taxonomy" id="1288291"/>
    <lineage>
        <taxon>Eukaryota</taxon>
        <taxon>Fungi</taxon>
        <taxon>Fungi incertae sedis</taxon>
        <taxon>Microsporidia</taxon>
        <taxon>Tubulinosematoidea</taxon>
        <taxon>Tubulinosematidae</taxon>
        <taxon>Anncaliia</taxon>
    </lineage>
</organism>
<name>A0A059F249_9MICR</name>
<reference evidence="11 12" key="2">
    <citation type="submission" date="2014-03" db="EMBL/GenBank/DDBJ databases">
        <title>The Genome Sequence of Anncaliia algerae insect isolate PRA339.</title>
        <authorList>
            <consortium name="The Broad Institute Genome Sequencing Platform"/>
            <consortium name="The Broad Institute Genome Sequencing Center for Infectious Disease"/>
            <person name="Cuomo C."/>
            <person name="Becnel J."/>
            <person name="Sanscrainte N."/>
            <person name="Walker B."/>
            <person name="Young S.K."/>
            <person name="Zeng Q."/>
            <person name="Gargeya S."/>
            <person name="Fitzgerald M."/>
            <person name="Haas B."/>
            <person name="Abouelleil A."/>
            <person name="Alvarado L."/>
            <person name="Arachchi H.M."/>
            <person name="Berlin A.M."/>
            <person name="Chapman S.B."/>
            <person name="Dewar J."/>
            <person name="Goldberg J."/>
            <person name="Griggs A."/>
            <person name="Gujja S."/>
            <person name="Hansen M."/>
            <person name="Howarth C."/>
            <person name="Imamovic A."/>
            <person name="Larimer J."/>
            <person name="McCowan C."/>
            <person name="Murphy C."/>
            <person name="Neiman D."/>
            <person name="Pearson M."/>
            <person name="Priest M."/>
            <person name="Roberts A."/>
            <person name="Saif S."/>
            <person name="Shea T."/>
            <person name="Sisk P."/>
            <person name="Sykes S."/>
            <person name="Wortman J."/>
            <person name="Nusbaum C."/>
            <person name="Birren B."/>
        </authorList>
    </citation>
    <scope>NUCLEOTIDE SEQUENCE [LARGE SCALE GENOMIC DNA]</scope>
    <source>
        <strain evidence="11 12">PRA339</strain>
    </source>
</reference>
<evidence type="ECO:0000256" key="3">
    <source>
        <dbReference type="ARBA" id="ARBA00004777"/>
    </source>
</evidence>
<dbReference type="HAMAP" id="MF_00051">
    <property type="entry name" value="SHMT"/>
    <property type="match status" value="1"/>
</dbReference>
<comment type="similarity">
    <text evidence="4 9">Belongs to the SHMT family.</text>
</comment>
<dbReference type="Gene3D" id="3.40.640.10">
    <property type="entry name" value="Type I PLP-dependent aspartate aminotransferase-like (Major domain)"/>
    <property type="match status" value="1"/>
</dbReference>
<dbReference type="InterPro" id="IPR015421">
    <property type="entry name" value="PyrdxlP-dep_Trfase_major"/>
</dbReference>
<dbReference type="GO" id="GO:0005739">
    <property type="term" value="C:mitochondrion"/>
    <property type="evidence" value="ECO:0007669"/>
    <property type="project" value="TreeGrafter"/>
</dbReference>
<comment type="catalytic activity">
    <reaction evidence="1 9">
        <text>(6R)-5,10-methylene-5,6,7,8-tetrahydrofolate + glycine + H2O = (6S)-5,6,7,8-tetrahydrofolate + L-serine</text>
        <dbReference type="Rhea" id="RHEA:15481"/>
        <dbReference type="ChEBI" id="CHEBI:15377"/>
        <dbReference type="ChEBI" id="CHEBI:15636"/>
        <dbReference type="ChEBI" id="CHEBI:33384"/>
        <dbReference type="ChEBI" id="CHEBI:57305"/>
        <dbReference type="ChEBI" id="CHEBI:57453"/>
        <dbReference type="EC" id="2.1.2.1"/>
    </reaction>
</comment>
<dbReference type="UniPathway" id="UPA00193"/>
<dbReference type="InterPro" id="IPR001085">
    <property type="entry name" value="Ser_HO-MeTrfase"/>
</dbReference>
<proteinExistence type="inferred from homology"/>
<dbReference type="PROSITE" id="PS00096">
    <property type="entry name" value="SHMT"/>
    <property type="match status" value="1"/>
</dbReference>
<dbReference type="InterPro" id="IPR049943">
    <property type="entry name" value="Ser_HO-MeTrfase-like"/>
</dbReference>
<dbReference type="OrthoDB" id="10265628at2759"/>
<dbReference type="GO" id="GO:0035999">
    <property type="term" value="P:tetrahydrofolate interconversion"/>
    <property type="evidence" value="ECO:0007669"/>
    <property type="project" value="UniProtKB-UniPathway"/>
</dbReference>